<sequence>VQPPSGGSTACSTTVLWPSPTLINR</sequence>
<dbReference type="Proteomes" id="UP000265520">
    <property type="component" value="Unassembled WGS sequence"/>
</dbReference>
<organism evidence="2 3">
    <name type="scientific">Trifolium medium</name>
    <dbReference type="NCBI Taxonomy" id="97028"/>
    <lineage>
        <taxon>Eukaryota</taxon>
        <taxon>Viridiplantae</taxon>
        <taxon>Streptophyta</taxon>
        <taxon>Embryophyta</taxon>
        <taxon>Tracheophyta</taxon>
        <taxon>Spermatophyta</taxon>
        <taxon>Magnoliopsida</taxon>
        <taxon>eudicotyledons</taxon>
        <taxon>Gunneridae</taxon>
        <taxon>Pentapetalae</taxon>
        <taxon>rosids</taxon>
        <taxon>fabids</taxon>
        <taxon>Fabales</taxon>
        <taxon>Fabaceae</taxon>
        <taxon>Papilionoideae</taxon>
        <taxon>50 kb inversion clade</taxon>
        <taxon>NPAAA clade</taxon>
        <taxon>Hologalegina</taxon>
        <taxon>IRL clade</taxon>
        <taxon>Trifolieae</taxon>
        <taxon>Trifolium</taxon>
    </lineage>
</organism>
<dbReference type="AlphaFoldDB" id="A0A392W4J2"/>
<evidence type="ECO:0000313" key="3">
    <source>
        <dbReference type="Proteomes" id="UP000265520"/>
    </source>
</evidence>
<feature type="non-terminal residue" evidence="2">
    <location>
        <position position="1"/>
    </location>
</feature>
<feature type="region of interest" description="Disordered" evidence="1">
    <location>
        <begin position="1"/>
        <end position="25"/>
    </location>
</feature>
<keyword evidence="3" id="KW-1185">Reference proteome</keyword>
<dbReference type="EMBL" id="LXQA011340003">
    <property type="protein sequence ID" value="MCI93825.1"/>
    <property type="molecule type" value="Genomic_DNA"/>
</dbReference>
<name>A0A392W4J2_9FABA</name>
<protein>
    <submittedName>
        <fullName evidence="2">Uncharacterized protein</fullName>
    </submittedName>
</protein>
<accession>A0A392W4J2</accession>
<evidence type="ECO:0000313" key="2">
    <source>
        <dbReference type="EMBL" id="MCI93825.1"/>
    </source>
</evidence>
<proteinExistence type="predicted"/>
<reference evidence="2 3" key="1">
    <citation type="journal article" date="2018" name="Front. Plant Sci.">
        <title>Red Clover (Trifolium pratense) and Zigzag Clover (T. medium) - A Picture of Genomic Similarities and Differences.</title>
        <authorList>
            <person name="Dluhosova J."/>
            <person name="Istvanek J."/>
            <person name="Nedelnik J."/>
            <person name="Repkova J."/>
        </authorList>
    </citation>
    <scope>NUCLEOTIDE SEQUENCE [LARGE SCALE GENOMIC DNA]</scope>
    <source>
        <strain evidence="3">cv. 10/8</strain>
        <tissue evidence="2">Leaf</tissue>
    </source>
</reference>
<evidence type="ECO:0000256" key="1">
    <source>
        <dbReference type="SAM" id="MobiDB-lite"/>
    </source>
</evidence>
<comment type="caution">
    <text evidence="2">The sequence shown here is derived from an EMBL/GenBank/DDBJ whole genome shotgun (WGS) entry which is preliminary data.</text>
</comment>